<feature type="region of interest" description="Disordered" evidence="4">
    <location>
        <begin position="267"/>
        <end position="299"/>
    </location>
</feature>
<gene>
    <name evidence="7" type="ORF">ASEP1449_LOCUS9346</name>
    <name evidence="8" type="ORF">ASEP1449_LOCUS9347</name>
</gene>
<keyword evidence="3" id="KW-0539">Nucleus</keyword>
<organism evidence="8">
    <name type="scientific">Attheya septentrionalis</name>
    <dbReference type="NCBI Taxonomy" id="420275"/>
    <lineage>
        <taxon>Eukaryota</taxon>
        <taxon>Sar</taxon>
        <taxon>Stramenopiles</taxon>
        <taxon>Ochrophyta</taxon>
        <taxon>Bacillariophyta</taxon>
        <taxon>Coscinodiscophyceae</taxon>
        <taxon>Chaetocerotophycidae</taxon>
        <taxon>Chaetocerotales</taxon>
        <taxon>Attheyaceae</taxon>
        <taxon>Attheya</taxon>
    </lineage>
</organism>
<evidence type="ECO:0000259" key="6">
    <source>
        <dbReference type="PROSITE" id="PS51294"/>
    </source>
</evidence>
<sequence length="420" mass="47587">MPTNTEQEAAEAHQTNNDGEVDPGDDDDEEEEDMGGDVVSSRTRNHGTVPEVIVNNKWSKNGFGDPTPSGGKFSPEESEIVRRGIEEYCERKGISTARLCSECDHKSELKGAWMEISRNLPLRTVQSVYRHGLRQLHPFSRGPWSDEEVQTLLQLVTRMGKKWSTIQQTLGRTADSCRDKYREINSEYIKGRWKENETELLLRLIREQLKVDPNTEVAEMANMVESQQIVLPWSTISKQIGKRSRLSCFKKWQKLIGIGVSKRAAHTSRAVHIQVPHNADEDDREEEEEEEEPQVKRRKTDVAVVKEDVDPRVALLQSLVDMEAKRPQEVSWASLDMKFPKSRDLFEEWLDAHAASTQDDSILDLPISEAAKVLLQAEETTKPTTTTSTTDHDNFESAAKIAAETVEAVDIPILLQTSKK</sequence>
<evidence type="ECO:0000259" key="5">
    <source>
        <dbReference type="PROSITE" id="PS50090"/>
    </source>
</evidence>
<dbReference type="InterPro" id="IPR009057">
    <property type="entry name" value="Homeodomain-like_sf"/>
</dbReference>
<evidence type="ECO:0000256" key="3">
    <source>
        <dbReference type="ARBA" id="ARBA00023242"/>
    </source>
</evidence>
<evidence type="ECO:0000256" key="4">
    <source>
        <dbReference type="SAM" id="MobiDB-lite"/>
    </source>
</evidence>
<comment type="subcellular location">
    <subcellularLocation>
        <location evidence="1">Nucleus</location>
    </subcellularLocation>
</comment>
<feature type="compositionally biased region" description="Acidic residues" evidence="4">
    <location>
        <begin position="19"/>
        <end position="35"/>
    </location>
</feature>
<feature type="compositionally biased region" description="Polar residues" evidence="4">
    <location>
        <begin position="1"/>
        <end position="17"/>
    </location>
</feature>
<evidence type="ECO:0000256" key="1">
    <source>
        <dbReference type="ARBA" id="ARBA00004123"/>
    </source>
</evidence>
<reference evidence="8" key="1">
    <citation type="submission" date="2021-01" db="EMBL/GenBank/DDBJ databases">
        <authorList>
            <person name="Corre E."/>
            <person name="Pelletier E."/>
            <person name="Niang G."/>
            <person name="Scheremetjew M."/>
            <person name="Finn R."/>
            <person name="Kale V."/>
            <person name="Holt S."/>
            <person name="Cochrane G."/>
            <person name="Meng A."/>
            <person name="Brown T."/>
            <person name="Cohen L."/>
        </authorList>
    </citation>
    <scope>NUCLEOTIDE SEQUENCE</scope>
    <source>
        <strain evidence="8">CCMP2084</strain>
    </source>
</reference>
<feature type="domain" description="Myb-like" evidence="5">
    <location>
        <begin position="141"/>
        <end position="185"/>
    </location>
</feature>
<dbReference type="SUPFAM" id="SSF46689">
    <property type="entry name" value="Homeodomain-like"/>
    <property type="match status" value="2"/>
</dbReference>
<dbReference type="EMBL" id="HBHQ01014024">
    <property type="protein sequence ID" value="CAD9817514.1"/>
    <property type="molecule type" value="Transcribed_RNA"/>
</dbReference>
<dbReference type="InterPro" id="IPR051651">
    <property type="entry name" value="DMTF1_DNA-bind_reg"/>
</dbReference>
<name>A0A6T7HTI9_9STRA</name>
<dbReference type="PROSITE" id="PS51294">
    <property type="entry name" value="HTH_MYB"/>
    <property type="match status" value="1"/>
</dbReference>
<dbReference type="PANTHER" id="PTHR46380">
    <property type="entry name" value="CYCLIN-D-BINDING MYB-LIKE TRANSCRIPTION FACTOR 1"/>
    <property type="match status" value="1"/>
</dbReference>
<evidence type="ECO:0008006" key="9">
    <source>
        <dbReference type="Google" id="ProtNLM"/>
    </source>
</evidence>
<dbReference type="CDD" id="cd00167">
    <property type="entry name" value="SANT"/>
    <property type="match status" value="1"/>
</dbReference>
<dbReference type="EMBL" id="HBHQ01014025">
    <property type="protein sequence ID" value="CAD9817515.1"/>
    <property type="molecule type" value="Transcribed_RNA"/>
</dbReference>
<proteinExistence type="predicted"/>
<evidence type="ECO:0000313" key="7">
    <source>
        <dbReference type="EMBL" id="CAD9817514.1"/>
    </source>
</evidence>
<feature type="compositionally biased region" description="Acidic residues" evidence="4">
    <location>
        <begin position="280"/>
        <end position="292"/>
    </location>
</feature>
<feature type="region of interest" description="Disordered" evidence="4">
    <location>
        <begin position="1"/>
        <end position="76"/>
    </location>
</feature>
<accession>A0A6T7HTI9</accession>
<dbReference type="AlphaFoldDB" id="A0A6T7HTI9"/>
<evidence type="ECO:0000256" key="2">
    <source>
        <dbReference type="ARBA" id="ARBA00023125"/>
    </source>
</evidence>
<dbReference type="InterPro" id="IPR017930">
    <property type="entry name" value="Myb_dom"/>
</dbReference>
<dbReference type="Pfam" id="PF13921">
    <property type="entry name" value="Myb_DNA-bind_6"/>
    <property type="match status" value="1"/>
</dbReference>
<feature type="domain" description="HTH myb-type" evidence="6">
    <location>
        <begin position="141"/>
        <end position="189"/>
    </location>
</feature>
<dbReference type="PANTHER" id="PTHR46380:SF2">
    <property type="entry name" value="CYCLIN-D-BINDING MYB-LIKE TRANSCRIPTION FACTOR 1"/>
    <property type="match status" value="1"/>
</dbReference>
<keyword evidence="2" id="KW-0238">DNA-binding</keyword>
<dbReference type="InterPro" id="IPR001005">
    <property type="entry name" value="SANT/Myb"/>
</dbReference>
<dbReference type="GO" id="GO:0003700">
    <property type="term" value="F:DNA-binding transcription factor activity"/>
    <property type="evidence" value="ECO:0007669"/>
    <property type="project" value="TreeGrafter"/>
</dbReference>
<feature type="domain" description="Myb-like" evidence="5">
    <location>
        <begin position="190"/>
        <end position="256"/>
    </location>
</feature>
<dbReference type="Gene3D" id="1.10.10.60">
    <property type="entry name" value="Homeodomain-like"/>
    <property type="match status" value="2"/>
</dbReference>
<protein>
    <recommendedName>
        <fullName evidence="9">Myb-like domain-containing protein</fullName>
    </recommendedName>
</protein>
<dbReference type="SMART" id="SM00717">
    <property type="entry name" value="SANT"/>
    <property type="match status" value="3"/>
</dbReference>
<evidence type="ECO:0000313" key="8">
    <source>
        <dbReference type="EMBL" id="CAD9817515.1"/>
    </source>
</evidence>
<dbReference type="GO" id="GO:0005634">
    <property type="term" value="C:nucleus"/>
    <property type="evidence" value="ECO:0007669"/>
    <property type="project" value="UniProtKB-SubCell"/>
</dbReference>
<dbReference type="PROSITE" id="PS50090">
    <property type="entry name" value="MYB_LIKE"/>
    <property type="match status" value="2"/>
</dbReference>
<dbReference type="GO" id="GO:0000976">
    <property type="term" value="F:transcription cis-regulatory region binding"/>
    <property type="evidence" value="ECO:0007669"/>
    <property type="project" value="TreeGrafter"/>
</dbReference>